<name>A0A2X3BT53_CLOPF</name>
<reference evidence="1 2" key="1">
    <citation type="submission" date="2018-06" db="EMBL/GenBank/DDBJ databases">
        <authorList>
            <consortium name="Pathogen Informatics"/>
            <person name="Doyle S."/>
        </authorList>
    </citation>
    <scope>NUCLEOTIDE SEQUENCE [LARGE SCALE GENOMIC DNA]</scope>
    <source>
        <strain evidence="1 2">NCTC8081</strain>
    </source>
</reference>
<dbReference type="RefSeq" id="WP_011592531.1">
    <property type="nucleotide sequence ID" value="NZ_CABEEQ010000002.1"/>
</dbReference>
<dbReference type="AlphaFoldDB" id="A0A2X3BT53"/>
<evidence type="ECO:0000313" key="1">
    <source>
        <dbReference type="EMBL" id="SQC07272.1"/>
    </source>
</evidence>
<dbReference type="Proteomes" id="UP000250234">
    <property type="component" value="Unassembled WGS sequence"/>
</dbReference>
<sequence>MKALIWIIIILVAVGLLFESMYKIKMVFENFSKNNNRKAGKDFNFDFKNQFNNIPEEKKEEFIRSLSDDKESLFKEYLACNKEDENLLREKLDEKHVFNIFNRWARQNNIEPINISNYKEL</sequence>
<organism evidence="1 2">
    <name type="scientific">Clostridium perfringens</name>
    <dbReference type="NCBI Taxonomy" id="1502"/>
    <lineage>
        <taxon>Bacteria</taxon>
        <taxon>Bacillati</taxon>
        <taxon>Bacillota</taxon>
        <taxon>Clostridia</taxon>
        <taxon>Eubacteriales</taxon>
        <taxon>Clostridiaceae</taxon>
        <taxon>Clostridium</taxon>
    </lineage>
</organism>
<accession>A0A2X3BT53</accession>
<dbReference type="EMBL" id="UAWO01000002">
    <property type="protein sequence ID" value="SQC07272.1"/>
    <property type="molecule type" value="Genomic_DNA"/>
</dbReference>
<protein>
    <submittedName>
        <fullName evidence="1">Uncharacterized protein</fullName>
    </submittedName>
</protein>
<proteinExistence type="predicted"/>
<evidence type="ECO:0000313" key="2">
    <source>
        <dbReference type="Proteomes" id="UP000250234"/>
    </source>
</evidence>
<gene>
    <name evidence="1" type="ORF">NCTC8081_01398</name>
</gene>